<dbReference type="EMBL" id="ADZX01000783">
    <property type="protein sequence ID" value="EFK95416.1"/>
    <property type="molecule type" value="Genomic_DNA"/>
</dbReference>
<dbReference type="GO" id="GO:0005886">
    <property type="term" value="C:plasma membrane"/>
    <property type="evidence" value="ECO:0007669"/>
    <property type="project" value="UniProtKB-SubCell"/>
</dbReference>
<feature type="transmembrane region" description="Helical" evidence="6">
    <location>
        <begin position="190"/>
        <end position="212"/>
    </location>
</feature>
<keyword evidence="3 6" id="KW-0812">Transmembrane</keyword>
<dbReference type="PANTHER" id="PTHR30213:SF0">
    <property type="entry name" value="UPF0761 MEMBRANE PROTEIN YIHY"/>
    <property type="match status" value="1"/>
</dbReference>
<evidence type="ECO:0000313" key="7">
    <source>
        <dbReference type="EMBL" id="EFK95416.1"/>
    </source>
</evidence>
<comment type="subcellular location">
    <subcellularLocation>
        <location evidence="1">Cell membrane</location>
        <topology evidence="1">Multi-pass membrane protein</topology>
    </subcellularLocation>
</comment>
<evidence type="ECO:0000256" key="6">
    <source>
        <dbReference type="SAM" id="Phobius"/>
    </source>
</evidence>
<dbReference type="NCBIfam" id="TIGR00765">
    <property type="entry name" value="yihY_not_rbn"/>
    <property type="match status" value="1"/>
</dbReference>
<feature type="transmembrane region" description="Helical" evidence="6">
    <location>
        <begin position="161"/>
        <end position="184"/>
    </location>
</feature>
<dbReference type="GO" id="GO:0016787">
    <property type="term" value="F:hydrolase activity"/>
    <property type="evidence" value="ECO:0007669"/>
    <property type="project" value="UniProtKB-KW"/>
</dbReference>
<sequence>MFAIIPLMAIFVYIFTSMPIFDMLFKKFEIYLFSIIVPSNSKYILSFLEQFLNNADQLGIIGFIYIVFAVTLFFKTYDYIVNDIFETKKRKFWSAVKIYFIFFIIISIVVALSIYLSFFIEEKIESNFFIDSLMPFMIAWGIFFISYQLSPNAKVTLKASISSSFIASFVWFLSKKAFILYIYYNQTYTTIYGSISIVLFFFLWIYVSWAIFLHGMRFCYLLDKGEEIE</sequence>
<feature type="transmembrane region" description="Helical" evidence="6">
    <location>
        <begin position="98"/>
        <end position="120"/>
    </location>
</feature>
<evidence type="ECO:0000256" key="5">
    <source>
        <dbReference type="ARBA" id="ARBA00023136"/>
    </source>
</evidence>
<reference evidence="7" key="2">
    <citation type="journal article" date="2011" name="Microb. Ecol.">
        <title>Taxonomic and Functional Metagenomic Profiling of the Microbial Community in the Anoxic Sediment of a Sub-saline Shallow Lake (Laguna de Carrizo, Central Spain).</title>
        <authorList>
            <person name="Ferrer M."/>
            <person name="Guazzaroni M.E."/>
            <person name="Richter M."/>
            <person name="Garcia-Salamanca A."/>
            <person name="Yarza P."/>
            <person name="Suarez-Suarez A."/>
            <person name="Solano J."/>
            <person name="Alcaide M."/>
            <person name="van Dillewijn P."/>
            <person name="Molina-Henares M.A."/>
            <person name="Lopez-Cortes N."/>
            <person name="Al-Ramahi Y."/>
            <person name="Guerrero C."/>
            <person name="Acosta A."/>
            <person name="de Eugenio L.I."/>
            <person name="Martinez V."/>
            <person name="Marques S."/>
            <person name="Rojo F."/>
            <person name="Santero E."/>
            <person name="Genilloud O."/>
            <person name="Perez-Perez J."/>
            <person name="Rossello-Mora R."/>
            <person name="Ramos J.L."/>
        </authorList>
    </citation>
    <scope>NUCLEOTIDE SEQUENCE</scope>
</reference>
<keyword evidence="2" id="KW-1003">Cell membrane</keyword>
<feature type="transmembrane region" description="Helical" evidence="6">
    <location>
        <begin position="6"/>
        <end position="25"/>
    </location>
</feature>
<organism evidence="7">
    <name type="scientific">sediment metagenome</name>
    <dbReference type="NCBI Taxonomy" id="749907"/>
    <lineage>
        <taxon>unclassified sequences</taxon>
        <taxon>metagenomes</taxon>
        <taxon>ecological metagenomes</taxon>
    </lineage>
</organism>
<evidence type="ECO:0000256" key="1">
    <source>
        <dbReference type="ARBA" id="ARBA00004651"/>
    </source>
</evidence>
<evidence type="ECO:0000256" key="2">
    <source>
        <dbReference type="ARBA" id="ARBA00022475"/>
    </source>
</evidence>
<dbReference type="InterPro" id="IPR017039">
    <property type="entry name" value="Virul_fac_BrkB"/>
</dbReference>
<protein>
    <submittedName>
        <fullName evidence="7">tRNA-processing ribonuclease BN (RNase BN)</fullName>
        <ecNumber evidence="7">3.1.-.-</ecNumber>
    </submittedName>
</protein>
<feature type="transmembrane region" description="Helical" evidence="6">
    <location>
        <begin position="58"/>
        <end position="77"/>
    </location>
</feature>
<proteinExistence type="predicted"/>
<feature type="transmembrane region" description="Helical" evidence="6">
    <location>
        <begin position="132"/>
        <end position="149"/>
    </location>
</feature>
<keyword evidence="7" id="KW-0378">Hydrolase</keyword>
<accession>D9PLZ0</accession>
<evidence type="ECO:0000256" key="3">
    <source>
        <dbReference type="ARBA" id="ARBA00022692"/>
    </source>
</evidence>
<dbReference type="PIRSF" id="PIRSF035875">
    <property type="entry name" value="RNase_BN"/>
    <property type="match status" value="1"/>
</dbReference>
<reference evidence="7" key="1">
    <citation type="submission" date="2010-07" db="EMBL/GenBank/DDBJ databases">
        <authorList>
            <consortium name="CONSOLIDER consortium CSD2007-00005"/>
            <person name="Guazzaroni M.-E."/>
            <person name="Richter M."/>
            <person name="Garcia-Salamanca A."/>
            <person name="Yarza P."/>
            <person name="Ferrer M."/>
        </authorList>
    </citation>
    <scope>NUCLEOTIDE SEQUENCE</scope>
</reference>
<name>D9PLZ0_9ZZZZ</name>
<gene>
    <name evidence="7" type="ORF">LDC_2566</name>
</gene>
<keyword evidence="5 6" id="KW-0472">Membrane</keyword>
<dbReference type="AlphaFoldDB" id="D9PLZ0"/>
<dbReference type="PANTHER" id="PTHR30213">
    <property type="entry name" value="INNER MEMBRANE PROTEIN YHJD"/>
    <property type="match status" value="1"/>
</dbReference>
<comment type="caution">
    <text evidence="7">The sequence shown here is derived from an EMBL/GenBank/DDBJ whole genome shotgun (WGS) entry which is preliminary data.</text>
</comment>
<keyword evidence="4 6" id="KW-1133">Transmembrane helix</keyword>
<dbReference type="Pfam" id="PF03631">
    <property type="entry name" value="Virul_fac_BrkB"/>
    <property type="match status" value="1"/>
</dbReference>
<evidence type="ECO:0000256" key="4">
    <source>
        <dbReference type="ARBA" id="ARBA00022989"/>
    </source>
</evidence>
<dbReference type="EC" id="3.1.-.-" evidence="7"/>